<keyword evidence="1" id="KW-0234">DNA repair</keyword>
<keyword evidence="1" id="KW-0233">DNA recombination</keyword>
<dbReference type="InterPro" id="IPR011513">
    <property type="entry name" value="Nse1"/>
</dbReference>
<keyword evidence="1" id="KW-0833">Ubl conjugation pathway</keyword>
<dbReference type="PANTHER" id="PTHR20973">
    <property type="entry name" value="NON-SMC ELEMENT 1-RELATED"/>
    <property type="match status" value="1"/>
</dbReference>
<comment type="function">
    <text evidence="1">RING-type zinc finger-containing E3 ubiquitin ligase that assembles with melanoma antigen protein (MAGE) to catalyze the direct transfer of ubiquitin from E2 ubiquitin-conjugating enzyme to a specific substrate. Involved in maintenance of genome integrity, DNA damage response and DNA repair.</text>
</comment>
<evidence type="ECO:0000256" key="1">
    <source>
        <dbReference type="RuleBase" id="RU368018"/>
    </source>
</evidence>
<protein>
    <recommendedName>
        <fullName evidence="1">Non-structural maintenance of chromosomes element 1 homolog</fullName>
        <ecNumber evidence="1">2.3.2.27</ecNumber>
    </recommendedName>
</protein>
<comment type="subunit">
    <text evidence="1">Component of the Smc5-Smc6 complex.</text>
</comment>
<dbReference type="PANTHER" id="PTHR20973:SF0">
    <property type="entry name" value="NON-STRUCTURAL MAINTENANCE OF CHROMOSOMES ELEMENT 1 HOMOLOG"/>
    <property type="match status" value="1"/>
</dbReference>
<dbReference type="GO" id="GO:0030915">
    <property type="term" value="C:Smc5-Smc6 complex"/>
    <property type="evidence" value="ECO:0007669"/>
    <property type="project" value="UniProtKB-UniRule"/>
</dbReference>
<organism evidence="2">
    <name type="scientific">Pipa carvalhoi</name>
    <name type="common">Carvalho's Surinam toad</name>
    <dbReference type="NCBI Taxonomy" id="191480"/>
    <lineage>
        <taxon>Eukaryota</taxon>
        <taxon>Metazoa</taxon>
        <taxon>Chordata</taxon>
        <taxon>Craniata</taxon>
        <taxon>Vertebrata</taxon>
        <taxon>Euteleostomi</taxon>
        <taxon>Amphibia</taxon>
        <taxon>Batrachia</taxon>
        <taxon>Anura</taxon>
        <taxon>Pipoidea</taxon>
        <taxon>Pipidae</taxon>
        <taxon>Pipinae</taxon>
        <taxon>Pipa</taxon>
    </lineage>
</organism>
<dbReference type="AlphaFoldDB" id="G5E3J9"/>
<feature type="non-terminal residue" evidence="2">
    <location>
        <position position="1"/>
    </location>
</feature>
<comment type="similarity">
    <text evidence="1">Belongs to the NSE1 family.</text>
</comment>
<feature type="non-terminal residue" evidence="2">
    <location>
        <position position="85"/>
    </location>
</feature>
<comment type="subcellular location">
    <subcellularLocation>
        <location evidence="1">Nucleus</location>
    </subcellularLocation>
</comment>
<dbReference type="GO" id="GO:0000724">
    <property type="term" value="P:double-strand break repair via homologous recombination"/>
    <property type="evidence" value="ECO:0007669"/>
    <property type="project" value="TreeGrafter"/>
</dbReference>
<name>G5E3J9_9PIPI</name>
<keyword evidence="1" id="KW-0539">Nucleus</keyword>
<keyword evidence="1" id="KW-0227">DNA damage</keyword>
<dbReference type="EMBL" id="JP287963">
    <property type="protein sequence ID" value="AEQ17265.1"/>
    <property type="molecule type" value="mRNA"/>
</dbReference>
<dbReference type="FunFam" id="3.90.1150.220:FF:000001">
    <property type="entry name" value="Non-structural maintenance of chromosomes element 1 homolog"/>
    <property type="match status" value="1"/>
</dbReference>
<keyword evidence="1" id="KW-0479">Metal-binding</keyword>
<evidence type="ECO:0000313" key="2">
    <source>
        <dbReference type="EMBL" id="AEQ17265.1"/>
    </source>
</evidence>
<keyword evidence="1" id="KW-0862">Zinc</keyword>
<reference evidence="2" key="1">
    <citation type="submission" date="2011-09" db="EMBL/GenBank/DDBJ databases">
        <title>The odds of duplicate gene persistence after polyploidization.</title>
        <authorList>
            <person name="Chain F.J.J."/>
            <person name="Evans B.J."/>
            <person name="Dushoff J."/>
        </authorList>
    </citation>
    <scope>NUCLEOTIDE SEQUENCE</scope>
    <source>
        <tissue evidence="2">Liver</tissue>
    </source>
</reference>
<dbReference type="Pfam" id="PF07574">
    <property type="entry name" value="SMC_Nse1"/>
    <property type="match status" value="1"/>
</dbReference>
<dbReference type="GO" id="GO:0061630">
    <property type="term" value="F:ubiquitin protein ligase activity"/>
    <property type="evidence" value="ECO:0007669"/>
    <property type="project" value="UniProtKB-UniRule"/>
</dbReference>
<keyword evidence="1" id="KW-0808">Transferase</keyword>
<accession>G5E3J9</accession>
<keyword evidence="1" id="KW-0863">Zinc-finger</keyword>
<dbReference type="EC" id="2.3.2.27" evidence="1"/>
<sequence length="85" mass="10038">HRHCCEVHKVHYMHNKLDEFVGVINKHLQPFMHIQKGMAEEDGKTYYALVNRVENDVTKMSDYAENELELFRKTMELIISDNGFA</sequence>
<dbReference type="Gene3D" id="3.90.1150.220">
    <property type="match status" value="1"/>
</dbReference>
<dbReference type="GO" id="GO:0008270">
    <property type="term" value="F:zinc ion binding"/>
    <property type="evidence" value="ECO:0007669"/>
    <property type="project" value="UniProtKB-KW"/>
</dbReference>
<dbReference type="GO" id="GO:0005634">
    <property type="term" value="C:nucleus"/>
    <property type="evidence" value="ECO:0007669"/>
    <property type="project" value="UniProtKB-SubCell"/>
</dbReference>
<proteinExistence type="evidence at transcript level"/>
<comment type="catalytic activity">
    <reaction evidence="1">
        <text>S-ubiquitinyl-[E2 ubiquitin-conjugating enzyme]-L-cysteine + [acceptor protein]-L-lysine = [E2 ubiquitin-conjugating enzyme]-L-cysteine + N(6)-ubiquitinyl-[acceptor protein]-L-lysine.</text>
        <dbReference type="EC" id="2.3.2.27"/>
    </reaction>
</comment>